<organism evidence="1">
    <name type="scientific">Anguilla anguilla</name>
    <name type="common">European freshwater eel</name>
    <name type="synonym">Muraena anguilla</name>
    <dbReference type="NCBI Taxonomy" id="7936"/>
    <lineage>
        <taxon>Eukaryota</taxon>
        <taxon>Metazoa</taxon>
        <taxon>Chordata</taxon>
        <taxon>Craniata</taxon>
        <taxon>Vertebrata</taxon>
        <taxon>Euteleostomi</taxon>
        <taxon>Actinopterygii</taxon>
        <taxon>Neopterygii</taxon>
        <taxon>Teleostei</taxon>
        <taxon>Anguilliformes</taxon>
        <taxon>Anguillidae</taxon>
        <taxon>Anguilla</taxon>
    </lineage>
</organism>
<name>A0A0E9UUA3_ANGAN</name>
<evidence type="ECO:0000313" key="1">
    <source>
        <dbReference type="EMBL" id="JAH69454.1"/>
    </source>
</evidence>
<protein>
    <submittedName>
        <fullName evidence="1">Uncharacterized protein</fullName>
    </submittedName>
</protein>
<reference evidence="1" key="1">
    <citation type="submission" date="2014-11" db="EMBL/GenBank/DDBJ databases">
        <authorList>
            <person name="Amaro Gonzalez C."/>
        </authorList>
    </citation>
    <scope>NUCLEOTIDE SEQUENCE</scope>
</reference>
<sequence>MHAVKLPMKICPKDSDNLTVKGFQIAIQYCN</sequence>
<proteinExistence type="predicted"/>
<dbReference type="AlphaFoldDB" id="A0A0E9UUA3"/>
<reference evidence="1" key="2">
    <citation type="journal article" date="2015" name="Fish Shellfish Immunol.">
        <title>Early steps in the European eel (Anguilla anguilla)-Vibrio vulnificus interaction in the gills: Role of the RtxA13 toxin.</title>
        <authorList>
            <person name="Callol A."/>
            <person name="Pajuelo D."/>
            <person name="Ebbesson L."/>
            <person name="Teles M."/>
            <person name="MacKenzie S."/>
            <person name="Amaro C."/>
        </authorList>
    </citation>
    <scope>NUCLEOTIDE SEQUENCE</scope>
</reference>
<dbReference type="EMBL" id="GBXM01039123">
    <property type="protein sequence ID" value="JAH69454.1"/>
    <property type="molecule type" value="Transcribed_RNA"/>
</dbReference>
<accession>A0A0E9UUA3</accession>